<evidence type="ECO:0000256" key="1">
    <source>
        <dbReference type="SAM" id="MobiDB-lite"/>
    </source>
</evidence>
<feature type="compositionally biased region" description="Low complexity" evidence="1">
    <location>
        <begin position="326"/>
        <end position="337"/>
    </location>
</feature>
<evidence type="ECO:0000313" key="3">
    <source>
        <dbReference type="EMBL" id="KAJ7019774.1"/>
    </source>
</evidence>
<accession>A0AAD6S1Z4</accession>
<feature type="region of interest" description="Disordered" evidence="1">
    <location>
        <begin position="1"/>
        <end position="69"/>
    </location>
</feature>
<sequence length="479" mass="51103">LGRAAARGGLQRKTSGGRLSRKSSLNAFPPPSPSTGLGGGNKGMGMGMGAIRGAGGGGGRISGGLRRQGSGMSMSGGVLFLSGHGREQLQRARIPIDTFKQDINARRLVDVDQQDRRRGIVEGSSEYSQSLSSTSRGTSGGTTLIVLRWVPEGASDTEPRLEGSNCESVVGAILLGAKGSILRLKPRKIPFWLTHSFRAMKVLDRIAAMGPSERPQGSRSSISRGHVEVEYDYQQRALQNARSSPALFVPIVDDLEVKLWPVAHQTIRSVHVTQSEKKTIYHSRSDIQLVLIAVPAPTNRPLPVQDLPSSPSSSSQSEDDAEEDSSNTSKSSSSSLYDFDDDDSPPAPPPSVASSRGHRGFPFKKFRGVLTVFFVFLLLLLNQALMIAFLHLHTPPQPSVPGGSPATAPPFGGPPTLVVVVLCREAGVIDWGGLPPLFPRVGSQKPDGCALYWFPTGTPSNDRVAVGRCLALHFDIVVP</sequence>
<keyword evidence="2" id="KW-0812">Transmembrane</keyword>
<gene>
    <name evidence="3" type="ORF">C8F04DRAFT_1197350</name>
</gene>
<organism evidence="3 4">
    <name type="scientific">Mycena alexandri</name>
    <dbReference type="NCBI Taxonomy" id="1745969"/>
    <lineage>
        <taxon>Eukaryota</taxon>
        <taxon>Fungi</taxon>
        <taxon>Dikarya</taxon>
        <taxon>Basidiomycota</taxon>
        <taxon>Agaricomycotina</taxon>
        <taxon>Agaricomycetes</taxon>
        <taxon>Agaricomycetidae</taxon>
        <taxon>Agaricales</taxon>
        <taxon>Marasmiineae</taxon>
        <taxon>Mycenaceae</taxon>
        <taxon>Mycena</taxon>
    </lineage>
</organism>
<name>A0AAD6S1Z4_9AGAR</name>
<dbReference type="EMBL" id="JARJCM010000283">
    <property type="protein sequence ID" value="KAJ7019774.1"/>
    <property type="molecule type" value="Genomic_DNA"/>
</dbReference>
<keyword evidence="2" id="KW-0472">Membrane</keyword>
<feature type="non-terminal residue" evidence="3">
    <location>
        <position position="1"/>
    </location>
</feature>
<dbReference type="Proteomes" id="UP001218188">
    <property type="component" value="Unassembled WGS sequence"/>
</dbReference>
<comment type="caution">
    <text evidence="3">The sequence shown here is derived from an EMBL/GenBank/DDBJ whole genome shotgun (WGS) entry which is preliminary data.</text>
</comment>
<keyword evidence="4" id="KW-1185">Reference proteome</keyword>
<dbReference type="AlphaFoldDB" id="A0AAD6S1Z4"/>
<evidence type="ECO:0000313" key="4">
    <source>
        <dbReference type="Proteomes" id="UP001218188"/>
    </source>
</evidence>
<feature type="region of interest" description="Disordered" evidence="1">
    <location>
        <begin position="300"/>
        <end position="356"/>
    </location>
</feature>
<protein>
    <submittedName>
        <fullName evidence="3">Uncharacterized protein</fullName>
    </submittedName>
</protein>
<evidence type="ECO:0000256" key="2">
    <source>
        <dbReference type="SAM" id="Phobius"/>
    </source>
</evidence>
<keyword evidence="2" id="KW-1133">Transmembrane helix</keyword>
<proteinExistence type="predicted"/>
<feature type="compositionally biased region" description="Gly residues" evidence="1">
    <location>
        <begin position="36"/>
        <end position="62"/>
    </location>
</feature>
<reference evidence="3" key="1">
    <citation type="submission" date="2023-03" db="EMBL/GenBank/DDBJ databases">
        <title>Massive genome expansion in bonnet fungi (Mycena s.s.) driven by repeated elements and novel gene families across ecological guilds.</title>
        <authorList>
            <consortium name="Lawrence Berkeley National Laboratory"/>
            <person name="Harder C.B."/>
            <person name="Miyauchi S."/>
            <person name="Viragh M."/>
            <person name="Kuo A."/>
            <person name="Thoen E."/>
            <person name="Andreopoulos B."/>
            <person name="Lu D."/>
            <person name="Skrede I."/>
            <person name="Drula E."/>
            <person name="Henrissat B."/>
            <person name="Morin E."/>
            <person name="Kohler A."/>
            <person name="Barry K."/>
            <person name="LaButti K."/>
            <person name="Morin E."/>
            <person name="Salamov A."/>
            <person name="Lipzen A."/>
            <person name="Mereny Z."/>
            <person name="Hegedus B."/>
            <person name="Baldrian P."/>
            <person name="Stursova M."/>
            <person name="Weitz H."/>
            <person name="Taylor A."/>
            <person name="Grigoriev I.V."/>
            <person name="Nagy L.G."/>
            <person name="Martin F."/>
            <person name="Kauserud H."/>
        </authorList>
    </citation>
    <scope>NUCLEOTIDE SEQUENCE</scope>
    <source>
        <strain evidence="3">CBHHK200</strain>
    </source>
</reference>
<feature type="compositionally biased region" description="Low complexity" evidence="1">
    <location>
        <begin position="124"/>
        <end position="139"/>
    </location>
</feature>
<feature type="region of interest" description="Disordered" evidence="1">
    <location>
        <begin position="120"/>
        <end position="139"/>
    </location>
</feature>
<feature type="transmembrane region" description="Helical" evidence="2">
    <location>
        <begin position="369"/>
        <end position="392"/>
    </location>
</feature>